<name>A0AAW1IB05_POPJA</name>
<keyword evidence="4" id="KW-1185">Reference proteome</keyword>
<accession>A0AAW1IB05</accession>
<keyword evidence="2" id="KW-0732">Signal</keyword>
<evidence type="ECO:0000256" key="1">
    <source>
        <dbReference type="SAM" id="MobiDB-lite"/>
    </source>
</evidence>
<proteinExistence type="predicted"/>
<evidence type="ECO:0000313" key="3">
    <source>
        <dbReference type="EMBL" id="KAK9686267.1"/>
    </source>
</evidence>
<organism evidence="3 4">
    <name type="scientific">Popillia japonica</name>
    <name type="common">Japanese beetle</name>
    <dbReference type="NCBI Taxonomy" id="7064"/>
    <lineage>
        <taxon>Eukaryota</taxon>
        <taxon>Metazoa</taxon>
        <taxon>Ecdysozoa</taxon>
        <taxon>Arthropoda</taxon>
        <taxon>Hexapoda</taxon>
        <taxon>Insecta</taxon>
        <taxon>Pterygota</taxon>
        <taxon>Neoptera</taxon>
        <taxon>Endopterygota</taxon>
        <taxon>Coleoptera</taxon>
        <taxon>Polyphaga</taxon>
        <taxon>Scarabaeiformia</taxon>
        <taxon>Scarabaeidae</taxon>
        <taxon>Rutelinae</taxon>
        <taxon>Popillia</taxon>
    </lineage>
</organism>
<gene>
    <name evidence="3" type="ORF">QE152_g37318</name>
</gene>
<dbReference type="EMBL" id="JASPKY010000718">
    <property type="protein sequence ID" value="KAK9686267.1"/>
    <property type="molecule type" value="Genomic_DNA"/>
</dbReference>
<comment type="caution">
    <text evidence="3">The sequence shown here is derived from an EMBL/GenBank/DDBJ whole genome shotgun (WGS) entry which is preliminary data.</text>
</comment>
<dbReference type="AlphaFoldDB" id="A0AAW1IB05"/>
<evidence type="ECO:0000313" key="4">
    <source>
        <dbReference type="Proteomes" id="UP001458880"/>
    </source>
</evidence>
<feature type="chain" id="PRO_5043475061" evidence="2">
    <location>
        <begin position="23"/>
        <end position="133"/>
    </location>
</feature>
<sequence length="133" mass="14489">MKSITVMLIGFAIIAAFAISDAIPISTENQETSTSSSSTSAPSSTPSASISTTTVQNDKEEEGSTEDSVAATAVPPETDASLNKNEVVYIAEIYTNPGVFLLVAEQRRFRFPYRRRFLKKQKDAWDDGFPALF</sequence>
<feature type="compositionally biased region" description="Low complexity" evidence="1">
    <location>
        <begin position="28"/>
        <end position="54"/>
    </location>
</feature>
<feature type="signal peptide" evidence="2">
    <location>
        <begin position="1"/>
        <end position="22"/>
    </location>
</feature>
<protein>
    <submittedName>
        <fullName evidence="3">Uncharacterized protein</fullName>
    </submittedName>
</protein>
<dbReference type="Proteomes" id="UP001458880">
    <property type="component" value="Unassembled WGS sequence"/>
</dbReference>
<reference evidence="3 4" key="1">
    <citation type="journal article" date="2024" name="BMC Genomics">
        <title>De novo assembly and annotation of Popillia japonica's genome with initial clues to its potential as an invasive pest.</title>
        <authorList>
            <person name="Cucini C."/>
            <person name="Boschi S."/>
            <person name="Funari R."/>
            <person name="Cardaioli E."/>
            <person name="Iannotti N."/>
            <person name="Marturano G."/>
            <person name="Paoli F."/>
            <person name="Bruttini M."/>
            <person name="Carapelli A."/>
            <person name="Frati F."/>
            <person name="Nardi F."/>
        </authorList>
    </citation>
    <scope>NUCLEOTIDE SEQUENCE [LARGE SCALE GENOMIC DNA]</scope>
    <source>
        <strain evidence="3">DMR45628</strain>
    </source>
</reference>
<evidence type="ECO:0000256" key="2">
    <source>
        <dbReference type="SAM" id="SignalP"/>
    </source>
</evidence>
<feature type="region of interest" description="Disordered" evidence="1">
    <location>
        <begin position="28"/>
        <end position="77"/>
    </location>
</feature>